<dbReference type="InterPro" id="IPR009079">
    <property type="entry name" value="4_helix_cytokine-like_core"/>
</dbReference>
<keyword evidence="3" id="KW-0011">Acute phase</keyword>
<comment type="caution">
    <text evidence="6">The sequence shown here is derived from an EMBL/GenBank/DDBJ whole genome shotgun (WGS) entry which is preliminary data.</text>
</comment>
<dbReference type="AlphaFoldDB" id="A0A401RIN0"/>
<evidence type="ECO:0000256" key="5">
    <source>
        <dbReference type="SAM" id="MobiDB-lite"/>
    </source>
</evidence>
<gene>
    <name evidence="6" type="ORF">chiPu_0017755</name>
</gene>
<evidence type="ECO:0000256" key="2">
    <source>
        <dbReference type="ARBA" id="ARBA00019464"/>
    </source>
</evidence>
<dbReference type="SUPFAM" id="SSF47266">
    <property type="entry name" value="4-helical cytokines"/>
    <property type="match status" value="1"/>
</dbReference>
<dbReference type="GO" id="GO:0030154">
    <property type="term" value="P:cell differentiation"/>
    <property type="evidence" value="ECO:0007669"/>
    <property type="project" value="InterPro"/>
</dbReference>
<dbReference type="InterPro" id="IPR030474">
    <property type="entry name" value="IL-6/GCSF/MGF"/>
</dbReference>
<proteinExistence type="inferred from homology"/>
<dbReference type="PRINTS" id="PR00433">
    <property type="entry name" value="IL6GCSFMGF"/>
</dbReference>
<dbReference type="EMBL" id="BEZZ01001365">
    <property type="protein sequence ID" value="GCC17980.1"/>
    <property type="molecule type" value="Genomic_DNA"/>
</dbReference>
<evidence type="ECO:0000256" key="4">
    <source>
        <dbReference type="ARBA" id="ARBA00023441"/>
    </source>
</evidence>
<dbReference type="PRINTS" id="PR00434">
    <property type="entry name" value="INTERLEUKIN6"/>
</dbReference>
<dbReference type="GO" id="GO:0005125">
    <property type="term" value="F:cytokine activity"/>
    <property type="evidence" value="ECO:0007669"/>
    <property type="project" value="InterPro"/>
</dbReference>
<sequence>MGVTAAWMVPVAVSPLPESSGDSADLSTTGTPPSAGNPNLEPLALFIRSVTVELRDRQKKCLVKIVKGLEEYKKHLLFVNQWIQDETQQVDLLLVSTKNLADLLIFKNKVQENITHQYKEVISPEELPKSVWDKQLKIHMILRNFALFMESTIRAIRFMN</sequence>
<organism evidence="6 7">
    <name type="scientific">Chiloscyllium punctatum</name>
    <name type="common">Brownbanded bambooshark</name>
    <name type="synonym">Hemiscyllium punctatum</name>
    <dbReference type="NCBI Taxonomy" id="137246"/>
    <lineage>
        <taxon>Eukaryota</taxon>
        <taxon>Metazoa</taxon>
        <taxon>Chordata</taxon>
        <taxon>Craniata</taxon>
        <taxon>Vertebrata</taxon>
        <taxon>Chondrichthyes</taxon>
        <taxon>Elasmobranchii</taxon>
        <taxon>Galeomorphii</taxon>
        <taxon>Galeoidea</taxon>
        <taxon>Orectolobiformes</taxon>
        <taxon>Hemiscylliidae</taxon>
        <taxon>Chiloscyllium</taxon>
    </lineage>
</organism>
<evidence type="ECO:0000313" key="7">
    <source>
        <dbReference type="Proteomes" id="UP000287033"/>
    </source>
</evidence>
<keyword evidence="7" id="KW-1185">Reference proteome</keyword>
<dbReference type="GO" id="GO:0005896">
    <property type="term" value="C:interleukin-6 receptor complex"/>
    <property type="evidence" value="ECO:0007669"/>
    <property type="project" value="TreeGrafter"/>
</dbReference>
<comment type="similarity">
    <text evidence="1">Belongs to the IL-6 superfamily.</text>
</comment>
<dbReference type="GO" id="GO:0046427">
    <property type="term" value="P:positive regulation of receptor signaling pathway via JAK-STAT"/>
    <property type="evidence" value="ECO:0007669"/>
    <property type="project" value="TreeGrafter"/>
</dbReference>
<dbReference type="InterPro" id="IPR003574">
    <property type="entry name" value="IL-6-like"/>
</dbReference>
<feature type="compositionally biased region" description="Polar residues" evidence="5">
    <location>
        <begin position="20"/>
        <end position="37"/>
    </location>
</feature>
<dbReference type="Pfam" id="PF00489">
    <property type="entry name" value="IL6"/>
    <property type="match status" value="1"/>
</dbReference>
<evidence type="ECO:0000256" key="3">
    <source>
        <dbReference type="ARBA" id="ARBA00022486"/>
    </source>
</evidence>
<reference evidence="6 7" key="1">
    <citation type="journal article" date="2018" name="Nat. Ecol. Evol.">
        <title>Shark genomes provide insights into elasmobranch evolution and the origin of vertebrates.</title>
        <authorList>
            <person name="Hara Y"/>
            <person name="Yamaguchi K"/>
            <person name="Onimaru K"/>
            <person name="Kadota M"/>
            <person name="Koyanagi M"/>
            <person name="Keeley SD"/>
            <person name="Tatsumi K"/>
            <person name="Tanaka K"/>
            <person name="Motone F"/>
            <person name="Kageyama Y"/>
            <person name="Nozu R"/>
            <person name="Adachi N"/>
            <person name="Nishimura O"/>
            <person name="Nakagawa R"/>
            <person name="Tanegashima C"/>
            <person name="Kiyatake I"/>
            <person name="Matsumoto R"/>
            <person name="Murakumo K"/>
            <person name="Nishida K"/>
            <person name="Terakita A"/>
            <person name="Kuratani S"/>
            <person name="Sato K"/>
            <person name="Hyodo S Kuraku.S."/>
        </authorList>
    </citation>
    <scope>NUCLEOTIDE SEQUENCE [LARGE SCALE GENOMIC DNA]</scope>
</reference>
<dbReference type="STRING" id="137246.A0A401RIN0"/>
<dbReference type="Proteomes" id="UP000287033">
    <property type="component" value="Unassembled WGS sequence"/>
</dbReference>
<dbReference type="GO" id="GO:0005138">
    <property type="term" value="F:interleukin-6 receptor binding"/>
    <property type="evidence" value="ECO:0007669"/>
    <property type="project" value="InterPro"/>
</dbReference>
<dbReference type="PANTHER" id="PTHR48494:SF1">
    <property type="entry name" value="INTERLEUKIN-6"/>
    <property type="match status" value="1"/>
</dbReference>
<dbReference type="PANTHER" id="PTHR48494">
    <property type="entry name" value="INTERLEUKIN-6"/>
    <property type="match status" value="1"/>
</dbReference>
<dbReference type="OrthoDB" id="8943569at2759"/>
<dbReference type="Gene3D" id="1.20.1250.10">
    <property type="match status" value="1"/>
</dbReference>
<protein>
    <recommendedName>
        <fullName evidence="2">Interleukin-6</fullName>
    </recommendedName>
</protein>
<dbReference type="OMA" id="KSVWDKQ"/>
<name>A0A401RIN0_CHIPU</name>
<dbReference type="GO" id="GO:0006953">
    <property type="term" value="P:acute-phase response"/>
    <property type="evidence" value="ECO:0007669"/>
    <property type="project" value="UniProtKB-KW"/>
</dbReference>
<dbReference type="GO" id="GO:0005615">
    <property type="term" value="C:extracellular space"/>
    <property type="evidence" value="ECO:0007669"/>
    <property type="project" value="InterPro"/>
</dbReference>
<dbReference type="GO" id="GO:0006955">
    <property type="term" value="P:immune response"/>
    <property type="evidence" value="ECO:0007669"/>
    <property type="project" value="InterPro"/>
</dbReference>
<evidence type="ECO:0000256" key="1">
    <source>
        <dbReference type="ARBA" id="ARBA00007432"/>
    </source>
</evidence>
<dbReference type="SMART" id="SM00126">
    <property type="entry name" value="IL6"/>
    <property type="match status" value="1"/>
</dbReference>
<feature type="region of interest" description="Disordered" evidence="5">
    <location>
        <begin position="17"/>
        <end position="37"/>
    </location>
</feature>
<evidence type="ECO:0000313" key="6">
    <source>
        <dbReference type="EMBL" id="GCC17980.1"/>
    </source>
</evidence>
<comment type="function">
    <text evidence="4">Cytokine with a wide variety of biological functions in immunity, tissue regeneration, and metabolism. Binds to IL6R, then the complex associates to the signaling subunit IL6ST/gp130 to trigger the intracellular IL6-signaling pathway. The interaction with the membrane-bound IL6R and IL6ST stimulates 'classic signaling', whereas the binding of IL6 and soluble IL6R to IL6ST stimulates 'trans-signaling'. Alternatively, 'cluster signaling' occurs when membrane-bound IL6:IL6R complexes on transmitter cells activate IL6ST receptors on neighboring receiver cells.</text>
</comment>
<accession>A0A401RIN0</accession>